<dbReference type="Pfam" id="PF01189">
    <property type="entry name" value="Methyltr_RsmB-F"/>
    <property type="match status" value="1"/>
</dbReference>
<gene>
    <name evidence="8" type="ORF">GCM10007939_20450</name>
</gene>
<keyword evidence="4 6" id="KW-0949">S-adenosyl-L-methionine</keyword>
<dbReference type="Pfam" id="PF01029">
    <property type="entry name" value="NusB"/>
    <property type="match status" value="1"/>
</dbReference>
<comment type="similarity">
    <text evidence="1 6">Belongs to the class I-like SAM-binding methyltransferase superfamily. RsmB/NOP family.</text>
</comment>
<dbReference type="InterPro" id="IPR023267">
    <property type="entry name" value="RCMT"/>
</dbReference>
<keyword evidence="5 6" id="KW-0694">RNA-binding</keyword>
<feature type="binding site" evidence="6">
    <location>
        <position position="266"/>
    </location>
    <ligand>
        <name>S-adenosyl-L-methionine</name>
        <dbReference type="ChEBI" id="CHEBI:59789"/>
    </ligand>
</feature>
<dbReference type="PANTHER" id="PTHR22807:SF61">
    <property type="entry name" value="NOL1_NOP2_SUN FAMILY PROTEIN _ ANTITERMINATION NUSB DOMAIN-CONTAINING PROTEIN"/>
    <property type="match status" value="1"/>
</dbReference>
<evidence type="ECO:0000313" key="8">
    <source>
        <dbReference type="EMBL" id="GLQ35762.1"/>
    </source>
</evidence>
<dbReference type="PANTHER" id="PTHR22807">
    <property type="entry name" value="NOP2 YEAST -RELATED NOL1/NOP2/FMU SUN DOMAIN-CONTAINING"/>
    <property type="match status" value="1"/>
</dbReference>
<evidence type="ECO:0000256" key="2">
    <source>
        <dbReference type="ARBA" id="ARBA00022603"/>
    </source>
</evidence>
<keyword evidence="3 6" id="KW-0808">Transferase</keyword>
<dbReference type="GO" id="GO:0032259">
    <property type="term" value="P:methylation"/>
    <property type="evidence" value="ECO:0007669"/>
    <property type="project" value="UniProtKB-KW"/>
</dbReference>
<dbReference type="Proteomes" id="UP001156694">
    <property type="component" value="Unassembled WGS sequence"/>
</dbReference>
<dbReference type="GO" id="GO:0008168">
    <property type="term" value="F:methyltransferase activity"/>
    <property type="evidence" value="ECO:0007669"/>
    <property type="project" value="UniProtKB-KW"/>
</dbReference>
<dbReference type="InterPro" id="IPR018314">
    <property type="entry name" value="RsmB/NOL1/NOP2-like_CS"/>
</dbReference>
<dbReference type="PROSITE" id="PS01153">
    <property type="entry name" value="NOL1_NOP2_SUN"/>
    <property type="match status" value="1"/>
</dbReference>
<dbReference type="CDD" id="cd02440">
    <property type="entry name" value="AdoMet_MTases"/>
    <property type="match status" value="1"/>
</dbReference>
<comment type="caution">
    <text evidence="8">The sequence shown here is derived from an EMBL/GenBank/DDBJ whole genome shotgun (WGS) entry which is preliminary data.</text>
</comment>
<dbReference type="InterPro" id="IPR049560">
    <property type="entry name" value="MeTrfase_RsmB-F_NOP2_cat"/>
</dbReference>
<organism evidence="8 9">
    <name type="scientific">Amylibacter marinus</name>
    <dbReference type="NCBI Taxonomy" id="1475483"/>
    <lineage>
        <taxon>Bacteria</taxon>
        <taxon>Pseudomonadati</taxon>
        <taxon>Pseudomonadota</taxon>
        <taxon>Alphaproteobacteria</taxon>
        <taxon>Rhodobacterales</taxon>
        <taxon>Paracoccaceae</taxon>
        <taxon>Amylibacter</taxon>
    </lineage>
</organism>
<evidence type="ECO:0000256" key="5">
    <source>
        <dbReference type="ARBA" id="ARBA00022884"/>
    </source>
</evidence>
<dbReference type="RefSeq" id="WP_284378632.1">
    <property type="nucleotide sequence ID" value="NZ_BSNN01000004.1"/>
</dbReference>
<keyword evidence="2 6" id="KW-0489">Methyltransferase</keyword>
<dbReference type="InterPro" id="IPR001678">
    <property type="entry name" value="MeTrfase_RsmB-F_NOP2_dom"/>
</dbReference>
<dbReference type="InterPro" id="IPR035926">
    <property type="entry name" value="NusB-like_sf"/>
</dbReference>
<proteinExistence type="inferred from homology"/>
<name>A0ABQ5VX28_9RHOB</name>
<dbReference type="InterPro" id="IPR006027">
    <property type="entry name" value="NusB_RsmB_TIM44"/>
</dbReference>
<evidence type="ECO:0000256" key="1">
    <source>
        <dbReference type="ARBA" id="ARBA00007494"/>
    </source>
</evidence>
<feature type="domain" description="SAM-dependent MTase RsmB/NOP-type" evidence="7">
    <location>
        <begin position="135"/>
        <end position="429"/>
    </location>
</feature>
<sequence>MSNAGIYAREAAVRLLHAVLMEKRLLIDLVGAEDGPLVDLEPSARARAQSLAATTLRNLDRLDAVLDKYLTKKTPFALLNILRVAAAEILVDGIASHAAVDSAVTMAKRKQKTAHLKNLANAVLRKVADEGAAEFAKTAPQALPKAFVGQMKKIATKEQIAAIELAHQGGAPLDITCRDPKEAGEFAKTLGGQLMPNGSVRLQRAGQITELPGFETGSWWVQDAAASIPALALGVVEGMRVLDLCAAPGGKTMQLAATGADVTALDISQHRMRRVEANLERTGLRAKSVVTDALGWKPDAKFDAILLDAPCSATGTIRRHPDLPFAKANFDLAELLKLQRNLLAKACEWLAPGGELVFSTCSLFAAEGEGHADWLAKQEIDVVPVALDAPQLGLEPMMANAAGQIRLRPDFWADAGGMDGFFVAKFKKAS</sequence>
<evidence type="ECO:0000256" key="3">
    <source>
        <dbReference type="ARBA" id="ARBA00022679"/>
    </source>
</evidence>
<evidence type="ECO:0000256" key="6">
    <source>
        <dbReference type="PROSITE-ProRule" id="PRU01023"/>
    </source>
</evidence>
<dbReference type="SUPFAM" id="SSF48013">
    <property type="entry name" value="NusB-like"/>
    <property type="match status" value="1"/>
</dbReference>
<evidence type="ECO:0000259" key="7">
    <source>
        <dbReference type="PROSITE" id="PS51686"/>
    </source>
</evidence>
<reference evidence="9" key="1">
    <citation type="journal article" date="2019" name="Int. J. Syst. Evol. Microbiol.">
        <title>The Global Catalogue of Microorganisms (GCM) 10K type strain sequencing project: providing services to taxonomists for standard genome sequencing and annotation.</title>
        <authorList>
            <consortium name="The Broad Institute Genomics Platform"/>
            <consortium name="The Broad Institute Genome Sequencing Center for Infectious Disease"/>
            <person name="Wu L."/>
            <person name="Ma J."/>
        </authorList>
    </citation>
    <scope>NUCLEOTIDE SEQUENCE [LARGE SCALE GENOMIC DNA]</scope>
    <source>
        <strain evidence="9">NBRC 110140</strain>
    </source>
</reference>
<evidence type="ECO:0000256" key="4">
    <source>
        <dbReference type="ARBA" id="ARBA00022691"/>
    </source>
</evidence>
<evidence type="ECO:0000313" key="9">
    <source>
        <dbReference type="Proteomes" id="UP001156694"/>
    </source>
</evidence>
<dbReference type="PROSITE" id="PS51686">
    <property type="entry name" value="SAM_MT_RSMB_NOP"/>
    <property type="match status" value="1"/>
</dbReference>
<dbReference type="EMBL" id="BSNN01000004">
    <property type="protein sequence ID" value="GLQ35762.1"/>
    <property type="molecule type" value="Genomic_DNA"/>
</dbReference>
<feature type="binding site" evidence="6">
    <location>
        <position position="308"/>
    </location>
    <ligand>
        <name>S-adenosyl-L-methionine</name>
        <dbReference type="ChEBI" id="CHEBI:59789"/>
    </ligand>
</feature>
<feature type="binding site" evidence="6">
    <location>
        <begin position="245"/>
        <end position="251"/>
    </location>
    <ligand>
        <name>S-adenosyl-L-methionine</name>
        <dbReference type="ChEBI" id="CHEBI:59789"/>
    </ligand>
</feature>
<dbReference type="Gene3D" id="1.10.940.10">
    <property type="entry name" value="NusB-like"/>
    <property type="match status" value="1"/>
</dbReference>
<keyword evidence="9" id="KW-1185">Reference proteome</keyword>
<accession>A0ABQ5VX28</accession>
<dbReference type="PRINTS" id="PR02008">
    <property type="entry name" value="RCMTFAMILY"/>
</dbReference>
<dbReference type="InterPro" id="IPR029063">
    <property type="entry name" value="SAM-dependent_MTases_sf"/>
</dbReference>
<dbReference type="SUPFAM" id="SSF53335">
    <property type="entry name" value="S-adenosyl-L-methionine-dependent methyltransferases"/>
    <property type="match status" value="1"/>
</dbReference>
<feature type="active site" description="Nucleophile" evidence="6">
    <location>
        <position position="361"/>
    </location>
</feature>
<feature type="binding site" evidence="6">
    <location>
        <position position="292"/>
    </location>
    <ligand>
        <name>S-adenosyl-L-methionine</name>
        <dbReference type="ChEBI" id="CHEBI:59789"/>
    </ligand>
</feature>
<protein>
    <submittedName>
        <fullName evidence="8">16S rRNA methyltransferase</fullName>
    </submittedName>
</protein>
<dbReference type="Gene3D" id="3.40.50.150">
    <property type="entry name" value="Vaccinia Virus protein VP39"/>
    <property type="match status" value="1"/>
</dbReference>